<dbReference type="RefSeq" id="WP_306341582.1">
    <property type="nucleotide sequence ID" value="NZ_BMQB01000001.1"/>
</dbReference>
<feature type="compositionally biased region" description="Basic residues" evidence="1">
    <location>
        <begin position="38"/>
        <end position="49"/>
    </location>
</feature>
<proteinExistence type="predicted"/>
<evidence type="ECO:0000313" key="3">
    <source>
        <dbReference type="Proteomes" id="UP000649739"/>
    </source>
</evidence>
<comment type="caution">
    <text evidence="2">The sequence shown here is derived from an EMBL/GenBank/DDBJ whole genome shotgun (WGS) entry which is preliminary data.</text>
</comment>
<evidence type="ECO:0000256" key="1">
    <source>
        <dbReference type="SAM" id="MobiDB-lite"/>
    </source>
</evidence>
<reference evidence="2" key="2">
    <citation type="submission" date="2020-09" db="EMBL/GenBank/DDBJ databases">
        <authorList>
            <person name="Sun Q."/>
            <person name="Ohkuma M."/>
        </authorList>
    </citation>
    <scope>NUCLEOTIDE SEQUENCE</scope>
    <source>
        <strain evidence="2">JCM 3090</strain>
    </source>
</reference>
<dbReference type="AlphaFoldDB" id="A0A8J3B756"/>
<keyword evidence="3" id="KW-1185">Reference proteome</keyword>
<accession>A0A8J3B756</accession>
<sequence length="49" mass="5585">MSANPDPIQRSVLPIPDIRPVGVTTFDAKDPDTAYPAIRRHRRGRRTSW</sequence>
<protein>
    <submittedName>
        <fullName evidence="2">Uncharacterized protein</fullName>
    </submittedName>
</protein>
<evidence type="ECO:0000313" key="2">
    <source>
        <dbReference type="EMBL" id="GGJ78981.1"/>
    </source>
</evidence>
<gene>
    <name evidence="2" type="ORF">GCM10010123_06120</name>
</gene>
<reference evidence="2" key="1">
    <citation type="journal article" date="2014" name="Int. J. Syst. Evol. Microbiol.">
        <title>Complete genome sequence of Corynebacterium casei LMG S-19264T (=DSM 44701T), isolated from a smear-ripened cheese.</title>
        <authorList>
            <consortium name="US DOE Joint Genome Institute (JGI-PGF)"/>
            <person name="Walter F."/>
            <person name="Albersmeier A."/>
            <person name="Kalinowski J."/>
            <person name="Ruckert C."/>
        </authorList>
    </citation>
    <scope>NUCLEOTIDE SEQUENCE</scope>
    <source>
        <strain evidence="2">JCM 3090</strain>
    </source>
</reference>
<name>A0A8J3B756_9ACTN</name>
<dbReference type="Proteomes" id="UP000649739">
    <property type="component" value="Unassembled WGS sequence"/>
</dbReference>
<feature type="region of interest" description="Disordered" evidence="1">
    <location>
        <begin position="24"/>
        <end position="49"/>
    </location>
</feature>
<organism evidence="2 3">
    <name type="scientific">Pilimelia anulata</name>
    <dbReference type="NCBI Taxonomy" id="53371"/>
    <lineage>
        <taxon>Bacteria</taxon>
        <taxon>Bacillati</taxon>
        <taxon>Actinomycetota</taxon>
        <taxon>Actinomycetes</taxon>
        <taxon>Micromonosporales</taxon>
        <taxon>Micromonosporaceae</taxon>
        <taxon>Pilimelia</taxon>
    </lineage>
</organism>
<dbReference type="EMBL" id="BMQB01000001">
    <property type="protein sequence ID" value="GGJ78981.1"/>
    <property type="molecule type" value="Genomic_DNA"/>
</dbReference>